<sequence length="116" mass="13502">LSLMKEKFDVNEKKLFESQQLLDDYKVQILHLSNELKSLKAQIKPQVSNTVSDNDVCSQINNDNTTNQKDREIHFNRCQKLLLTNTIEKILTLLKHNENITTQSTELMDIYVHCSP</sequence>
<name>A0AA85JAJ4_TRIRE</name>
<reference evidence="2" key="2">
    <citation type="submission" date="2023-11" db="UniProtKB">
        <authorList>
            <consortium name="WormBaseParasite"/>
        </authorList>
    </citation>
    <scope>IDENTIFICATION</scope>
</reference>
<dbReference type="Proteomes" id="UP000050795">
    <property type="component" value="Unassembled WGS sequence"/>
</dbReference>
<organism evidence="1 2">
    <name type="scientific">Trichobilharzia regenti</name>
    <name type="common">Nasal bird schistosome</name>
    <dbReference type="NCBI Taxonomy" id="157069"/>
    <lineage>
        <taxon>Eukaryota</taxon>
        <taxon>Metazoa</taxon>
        <taxon>Spiralia</taxon>
        <taxon>Lophotrochozoa</taxon>
        <taxon>Platyhelminthes</taxon>
        <taxon>Trematoda</taxon>
        <taxon>Digenea</taxon>
        <taxon>Strigeidida</taxon>
        <taxon>Schistosomatoidea</taxon>
        <taxon>Schistosomatidae</taxon>
        <taxon>Trichobilharzia</taxon>
    </lineage>
</organism>
<evidence type="ECO:0000313" key="2">
    <source>
        <dbReference type="WBParaSite" id="TREG1_139990.1"/>
    </source>
</evidence>
<evidence type="ECO:0000313" key="1">
    <source>
        <dbReference type="Proteomes" id="UP000050795"/>
    </source>
</evidence>
<accession>A0AA85JAJ4</accession>
<reference evidence="1" key="1">
    <citation type="submission" date="2022-06" db="EMBL/GenBank/DDBJ databases">
        <authorList>
            <person name="Berger JAMES D."/>
            <person name="Berger JAMES D."/>
        </authorList>
    </citation>
    <scope>NUCLEOTIDE SEQUENCE [LARGE SCALE GENOMIC DNA]</scope>
</reference>
<dbReference type="AlphaFoldDB" id="A0AA85JAJ4"/>
<proteinExistence type="predicted"/>
<dbReference type="WBParaSite" id="TREG1_139990.1">
    <property type="protein sequence ID" value="TREG1_139990.1"/>
    <property type="gene ID" value="TREG1_139990"/>
</dbReference>
<keyword evidence="1" id="KW-1185">Reference proteome</keyword>
<protein>
    <submittedName>
        <fullName evidence="2">GRIP domain-containing protein</fullName>
    </submittedName>
</protein>